<organism evidence="1 2">
    <name type="scientific">Granulicella aggregans</name>
    <dbReference type="NCBI Taxonomy" id="474949"/>
    <lineage>
        <taxon>Bacteria</taxon>
        <taxon>Pseudomonadati</taxon>
        <taxon>Acidobacteriota</taxon>
        <taxon>Terriglobia</taxon>
        <taxon>Terriglobales</taxon>
        <taxon>Acidobacteriaceae</taxon>
        <taxon>Granulicella</taxon>
    </lineage>
</organism>
<dbReference type="AlphaFoldDB" id="A0A7W7ZCG4"/>
<gene>
    <name evidence="1" type="ORF">HDF16_001907</name>
</gene>
<evidence type="ECO:0000313" key="1">
    <source>
        <dbReference type="EMBL" id="MBB5057222.1"/>
    </source>
</evidence>
<accession>A0A7W7ZCG4</accession>
<sequence length="26" mass="2935">MQKDGISFRLIGLEGVVISQQKVFEL</sequence>
<comment type="caution">
    <text evidence="1">The sequence shown here is derived from an EMBL/GenBank/DDBJ whole genome shotgun (WGS) entry which is preliminary data.</text>
</comment>
<reference evidence="1 2" key="1">
    <citation type="submission" date="2020-08" db="EMBL/GenBank/DDBJ databases">
        <title>Genomic Encyclopedia of Type Strains, Phase IV (KMG-V): Genome sequencing to study the core and pangenomes of soil and plant-associated prokaryotes.</title>
        <authorList>
            <person name="Whitman W."/>
        </authorList>
    </citation>
    <scope>NUCLEOTIDE SEQUENCE [LARGE SCALE GENOMIC DNA]</scope>
    <source>
        <strain evidence="1 2">M8UP14</strain>
    </source>
</reference>
<dbReference type="Proteomes" id="UP000540989">
    <property type="component" value="Unassembled WGS sequence"/>
</dbReference>
<evidence type="ECO:0000313" key="2">
    <source>
        <dbReference type="Proteomes" id="UP000540989"/>
    </source>
</evidence>
<name>A0A7W7ZCG4_9BACT</name>
<protein>
    <submittedName>
        <fullName evidence="1">Uncharacterized protein</fullName>
    </submittedName>
</protein>
<keyword evidence="2" id="KW-1185">Reference proteome</keyword>
<dbReference type="EMBL" id="JACHIP010000002">
    <property type="protein sequence ID" value="MBB5057222.1"/>
    <property type="molecule type" value="Genomic_DNA"/>
</dbReference>
<proteinExistence type="predicted"/>